<dbReference type="Proteomes" id="UP001211907">
    <property type="component" value="Unassembled WGS sequence"/>
</dbReference>
<evidence type="ECO:0000256" key="1">
    <source>
        <dbReference type="SAM" id="MobiDB-lite"/>
    </source>
</evidence>
<feature type="non-terminal residue" evidence="2">
    <location>
        <position position="553"/>
    </location>
</feature>
<feature type="region of interest" description="Disordered" evidence="1">
    <location>
        <begin position="141"/>
        <end position="236"/>
    </location>
</feature>
<feature type="compositionally biased region" description="Acidic residues" evidence="1">
    <location>
        <begin position="225"/>
        <end position="236"/>
    </location>
</feature>
<feature type="compositionally biased region" description="Basic and acidic residues" evidence="1">
    <location>
        <begin position="146"/>
        <end position="164"/>
    </location>
</feature>
<feature type="compositionally biased region" description="Polar residues" evidence="1">
    <location>
        <begin position="168"/>
        <end position="183"/>
    </location>
</feature>
<evidence type="ECO:0000313" key="2">
    <source>
        <dbReference type="EMBL" id="KAJ3089862.1"/>
    </source>
</evidence>
<dbReference type="EMBL" id="JADGJH010003608">
    <property type="protein sequence ID" value="KAJ3089862.1"/>
    <property type="molecule type" value="Genomic_DNA"/>
</dbReference>
<comment type="caution">
    <text evidence="2">The sequence shown here is derived from an EMBL/GenBank/DDBJ whole genome shotgun (WGS) entry which is preliminary data.</text>
</comment>
<proteinExistence type="predicted"/>
<organism evidence="2 3">
    <name type="scientific">Physocladia obscura</name>
    <dbReference type="NCBI Taxonomy" id="109957"/>
    <lineage>
        <taxon>Eukaryota</taxon>
        <taxon>Fungi</taxon>
        <taxon>Fungi incertae sedis</taxon>
        <taxon>Chytridiomycota</taxon>
        <taxon>Chytridiomycota incertae sedis</taxon>
        <taxon>Chytridiomycetes</taxon>
        <taxon>Chytridiales</taxon>
        <taxon>Chytriomycetaceae</taxon>
        <taxon>Physocladia</taxon>
    </lineage>
</organism>
<keyword evidence="3" id="KW-1185">Reference proteome</keyword>
<sequence length="553" mass="63277">MSKNIDVTVVEEFLAENSASGTAVFFSLTEDTLLDRFVIYVDSRVEFRCITCFISCFRRTVILILNQTEQLATSFKALKKIHDARIMIASDAGTAINHMSQTAIEHVLSSQSLLGHSLRKWPTPLTIPNKFTVGNDIKPFMVPAADPRKSETNVRKPLTQKERIPSLSPRTSECTALAQNQDEITPIKNSKRKHQNLTKPTSQEEFSDIIEESCSSYQETPSPSDSDDSTESCPDDTEFINLFMDRNKDYDTTLLSGKILEETVAAMMLHHDVTSERLIDSCVLDIDDQAVMATFTDKEKSEIRQIWESKRPSHKIFKSNFSELNSEYQQCNLELQVVEELFRKNSSLSAMCNYLVKQPDLKEDEIREECRLRMGFRKSFRAAMTIFDENDPITSEADRYRRHWHKLQDFCPEGFTITSPETTGRASKERKLLTEEGNNIRGLQSDMSYATKTGITLCWDEGKFADWIDNHIQAESAGLKAKKCSKDILEHIIRHHKHNIEVFCSTHLGSEWKVFSSVKQPSGLIICGTVISQIFPNHFRGFRIVVQMYRDYL</sequence>
<accession>A0AAD5XB15</accession>
<dbReference type="AlphaFoldDB" id="A0AAD5XB15"/>
<name>A0AAD5XB15_9FUNG</name>
<gene>
    <name evidence="2" type="ORF">HK100_007631</name>
</gene>
<reference evidence="2" key="1">
    <citation type="submission" date="2020-05" db="EMBL/GenBank/DDBJ databases">
        <title>Phylogenomic resolution of chytrid fungi.</title>
        <authorList>
            <person name="Stajich J.E."/>
            <person name="Amses K."/>
            <person name="Simmons R."/>
            <person name="Seto K."/>
            <person name="Myers J."/>
            <person name="Bonds A."/>
            <person name="Quandt C.A."/>
            <person name="Barry K."/>
            <person name="Liu P."/>
            <person name="Grigoriev I."/>
            <person name="Longcore J.E."/>
            <person name="James T.Y."/>
        </authorList>
    </citation>
    <scope>NUCLEOTIDE SEQUENCE</scope>
    <source>
        <strain evidence="2">JEL0513</strain>
    </source>
</reference>
<evidence type="ECO:0000313" key="3">
    <source>
        <dbReference type="Proteomes" id="UP001211907"/>
    </source>
</evidence>
<protein>
    <submittedName>
        <fullName evidence="2">Uncharacterized protein</fullName>
    </submittedName>
</protein>